<evidence type="ECO:0000259" key="1">
    <source>
        <dbReference type="Pfam" id="PF01797"/>
    </source>
</evidence>
<dbReference type="EMBL" id="GL890831">
    <property type="protein sequence ID" value="EGJ34551.1"/>
    <property type="molecule type" value="Genomic_DNA"/>
</dbReference>
<dbReference type="SUPFAM" id="SSF143422">
    <property type="entry name" value="Transposase IS200-like"/>
    <property type="match status" value="1"/>
</dbReference>
<dbReference type="AlphaFoldDB" id="F4XLH9"/>
<organism evidence="2 3">
    <name type="scientific">Moorena producens 3L</name>
    <dbReference type="NCBI Taxonomy" id="489825"/>
    <lineage>
        <taxon>Bacteria</taxon>
        <taxon>Bacillati</taxon>
        <taxon>Cyanobacteriota</taxon>
        <taxon>Cyanophyceae</taxon>
        <taxon>Coleofasciculales</taxon>
        <taxon>Coleofasciculaceae</taxon>
        <taxon>Moorena</taxon>
    </lineage>
</organism>
<reference evidence="3" key="1">
    <citation type="journal article" date="2011" name="Proc. Natl. Acad. Sci. U.S.A.">
        <title>Genomic insights into the physiology and ecology of the marine filamentous cyanobacterium Lyngbya majuscula.</title>
        <authorList>
            <person name="Jones A.C."/>
            <person name="Monroe E.A."/>
            <person name="Podell S."/>
            <person name="Hess W.R."/>
            <person name="Klages S."/>
            <person name="Esquenazi E."/>
            <person name="Niessen S."/>
            <person name="Hoover H."/>
            <person name="Rothmann M."/>
            <person name="Lasken R.S."/>
            <person name="Yates J.R.III."/>
            <person name="Reinhardt R."/>
            <person name="Kube M."/>
            <person name="Burkart M.D."/>
            <person name="Allen E.E."/>
            <person name="Dorrestein P.C."/>
            <person name="Gerwick W.H."/>
            <person name="Gerwick L."/>
        </authorList>
    </citation>
    <scope>NUCLEOTIDE SEQUENCE [LARGE SCALE GENOMIC DNA]</scope>
    <source>
        <strain evidence="3">3L</strain>
    </source>
</reference>
<dbReference type="InterPro" id="IPR036515">
    <property type="entry name" value="Transposase_17_sf"/>
</dbReference>
<accession>F4XLH9</accession>
<dbReference type="InterPro" id="IPR002686">
    <property type="entry name" value="Transposase_17"/>
</dbReference>
<dbReference type="GO" id="GO:0003677">
    <property type="term" value="F:DNA binding"/>
    <property type="evidence" value="ECO:0007669"/>
    <property type="project" value="InterPro"/>
</dbReference>
<protein>
    <recommendedName>
        <fullName evidence="1">Transposase IS200-like domain-containing protein</fullName>
    </recommendedName>
</protein>
<dbReference type="HOGENOM" id="CLU_3170358_0_0_3"/>
<feature type="domain" description="Transposase IS200-like" evidence="1">
    <location>
        <begin position="2"/>
        <end position="42"/>
    </location>
</feature>
<dbReference type="GO" id="GO:0006313">
    <property type="term" value="P:DNA transposition"/>
    <property type="evidence" value="ECO:0007669"/>
    <property type="project" value="InterPro"/>
</dbReference>
<gene>
    <name evidence="2" type="ORF">LYNGBM3L_14970</name>
</gene>
<proteinExistence type="predicted"/>
<dbReference type="Pfam" id="PF01797">
    <property type="entry name" value="Y1_Tnp"/>
    <property type="match status" value="1"/>
</dbReference>
<dbReference type="eggNOG" id="COG1943">
    <property type="taxonomic scope" value="Bacteria"/>
</dbReference>
<evidence type="ECO:0000313" key="3">
    <source>
        <dbReference type="Proteomes" id="UP000003959"/>
    </source>
</evidence>
<name>F4XLH9_9CYAN</name>
<evidence type="ECO:0000313" key="2">
    <source>
        <dbReference type="EMBL" id="EGJ34551.1"/>
    </source>
</evidence>
<dbReference type="GO" id="GO:0004803">
    <property type="term" value="F:transposase activity"/>
    <property type="evidence" value="ECO:0007669"/>
    <property type="project" value="InterPro"/>
</dbReference>
<keyword evidence="3" id="KW-1185">Reference proteome</keyword>
<sequence length="47" mass="5361">MLERLEDILRVSHAKWDCELIEFGGESNHVHVLFEAIPSIDLVIASK</sequence>
<dbReference type="Proteomes" id="UP000003959">
    <property type="component" value="Unassembled WGS sequence"/>
</dbReference>
<dbReference type="Gene3D" id="3.30.70.1290">
    <property type="entry name" value="Transposase IS200-like"/>
    <property type="match status" value="1"/>
</dbReference>